<organism evidence="1 2">
    <name type="scientific">Spirosoma soli</name>
    <dbReference type="NCBI Taxonomy" id="1770529"/>
    <lineage>
        <taxon>Bacteria</taxon>
        <taxon>Pseudomonadati</taxon>
        <taxon>Bacteroidota</taxon>
        <taxon>Cytophagia</taxon>
        <taxon>Cytophagales</taxon>
        <taxon>Cytophagaceae</taxon>
        <taxon>Spirosoma</taxon>
    </lineage>
</organism>
<gene>
    <name evidence="1" type="ORF">ACFSUS_28265</name>
</gene>
<name>A0ABW5MEC9_9BACT</name>
<accession>A0ABW5MEC9</accession>
<proteinExistence type="predicted"/>
<dbReference type="Proteomes" id="UP001597469">
    <property type="component" value="Unassembled WGS sequence"/>
</dbReference>
<evidence type="ECO:0000313" key="2">
    <source>
        <dbReference type="Proteomes" id="UP001597469"/>
    </source>
</evidence>
<protein>
    <submittedName>
        <fullName evidence="1">Uncharacterized protein</fullName>
    </submittedName>
</protein>
<evidence type="ECO:0000313" key="1">
    <source>
        <dbReference type="EMBL" id="MFD2574559.1"/>
    </source>
</evidence>
<comment type="caution">
    <text evidence="1">The sequence shown here is derived from an EMBL/GenBank/DDBJ whole genome shotgun (WGS) entry which is preliminary data.</text>
</comment>
<dbReference type="RefSeq" id="WP_381528453.1">
    <property type="nucleotide sequence ID" value="NZ_JBHULN010000032.1"/>
</dbReference>
<reference evidence="2" key="1">
    <citation type="journal article" date="2019" name="Int. J. Syst. Evol. Microbiol.">
        <title>The Global Catalogue of Microorganisms (GCM) 10K type strain sequencing project: providing services to taxonomists for standard genome sequencing and annotation.</title>
        <authorList>
            <consortium name="The Broad Institute Genomics Platform"/>
            <consortium name="The Broad Institute Genome Sequencing Center for Infectious Disease"/>
            <person name="Wu L."/>
            <person name="Ma J."/>
        </authorList>
    </citation>
    <scope>NUCLEOTIDE SEQUENCE [LARGE SCALE GENOMIC DNA]</scope>
    <source>
        <strain evidence="2">KCTC 42805</strain>
    </source>
</reference>
<keyword evidence="2" id="KW-1185">Reference proteome</keyword>
<dbReference type="EMBL" id="JBHULN010000032">
    <property type="protein sequence ID" value="MFD2574559.1"/>
    <property type="molecule type" value="Genomic_DNA"/>
</dbReference>
<sequence length="61" mass="6924">MPQAYLLDDWTTPEGYLVNAITVDGLSYELEESVKSVYHWASLSSTTLTEVLDRLQQKAFV</sequence>